<dbReference type="PIRSF" id="PIRSF000337">
    <property type="entry name" value="NTA_MOA"/>
    <property type="match status" value="1"/>
</dbReference>
<evidence type="ECO:0000313" key="9">
    <source>
        <dbReference type="Proteomes" id="UP000466307"/>
    </source>
</evidence>
<feature type="domain" description="Luciferase-like" evidence="7">
    <location>
        <begin position="31"/>
        <end position="391"/>
    </location>
</feature>
<dbReference type="Proteomes" id="UP000466307">
    <property type="component" value="Unassembled WGS sequence"/>
</dbReference>
<keyword evidence="2 6" id="KW-0288">FMN</keyword>
<dbReference type="EC" id="1.14.-.-" evidence="8"/>
<keyword evidence="1 6" id="KW-0285">Flavoprotein</keyword>
<evidence type="ECO:0000256" key="6">
    <source>
        <dbReference type="PIRSR" id="PIRSR000337-1"/>
    </source>
</evidence>
<dbReference type="GO" id="GO:0004497">
    <property type="term" value="F:monooxygenase activity"/>
    <property type="evidence" value="ECO:0007669"/>
    <property type="project" value="UniProtKB-KW"/>
</dbReference>
<dbReference type="EMBL" id="JAADZU010000024">
    <property type="protein sequence ID" value="NDK89797.1"/>
    <property type="molecule type" value="Genomic_DNA"/>
</dbReference>
<keyword evidence="3 8" id="KW-0560">Oxidoreductase</keyword>
<evidence type="ECO:0000256" key="1">
    <source>
        <dbReference type="ARBA" id="ARBA00022630"/>
    </source>
</evidence>
<evidence type="ECO:0000256" key="3">
    <source>
        <dbReference type="ARBA" id="ARBA00023002"/>
    </source>
</evidence>
<dbReference type="PANTHER" id="PTHR30011:SF16">
    <property type="entry name" value="C2H2 FINGER DOMAIN TRANSCRIPTION FACTOR (EUROFUNG)-RELATED"/>
    <property type="match status" value="1"/>
</dbReference>
<dbReference type="Pfam" id="PF00296">
    <property type="entry name" value="Bac_luciferase"/>
    <property type="match status" value="1"/>
</dbReference>
<protein>
    <submittedName>
        <fullName evidence="8">NtaA/DmoA family FMN-dependent monooxygenase</fullName>
        <ecNumber evidence="8">1.14.-.-</ecNumber>
    </submittedName>
</protein>
<dbReference type="InterPro" id="IPR051260">
    <property type="entry name" value="Diverse_substr_monoxygenases"/>
</dbReference>
<feature type="binding site" evidence="6">
    <location>
        <position position="161"/>
    </location>
    <ligand>
        <name>FMN</name>
        <dbReference type="ChEBI" id="CHEBI:58210"/>
    </ligand>
</feature>
<dbReference type="SUPFAM" id="SSF51679">
    <property type="entry name" value="Bacterial luciferase-like"/>
    <property type="match status" value="1"/>
</dbReference>
<dbReference type="PANTHER" id="PTHR30011">
    <property type="entry name" value="ALKANESULFONATE MONOOXYGENASE-RELATED"/>
    <property type="match status" value="1"/>
</dbReference>
<feature type="binding site" evidence="6">
    <location>
        <position position="61"/>
    </location>
    <ligand>
        <name>FMN</name>
        <dbReference type="ChEBI" id="CHEBI:58210"/>
    </ligand>
</feature>
<dbReference type="GO" id="GO:0016705">
    <property type="term" value="F:oxidoreductase activity, acting on paired donors, with incorporation or reduction of molecular oxygen"/>
    <property type="evidence" value="ECO:0007669"/>
    <property type="project" value="InterPro"/>
</dbReference>
<evidence type="ECO:0000259" key="7">
    <source>
        <dbReference type="Pfam" id="PF00296"/>
    </source>
</evidence>
<evidence type="ECO:0000256" key="2">
    <source>
        <dbReference type="ARBA" id="ARBA00022643"/>
    </source>
</evidence>
<comment type="similarity">
    <text evidence="5">Belongs to the NtaA/SnaA/DszA monooxygenase family.</text>
</comment>
<organism evidence="8 9">
    <name type="scientific">Gordonia desulfuricans</name>
    <dbReference type="NCBI Taxonomy" id="89051"/>
    <lineage>
        <taxon>Bacteria</taxon>
        <taxon>Bacillati</taxon>
        <taxon>Actinomycetota</taxon>
        <taxon>Actinomycetes</taxon>
        <taxon>Mycobacteriales</taxon>
        <taxon>Gordoniaceae</taxon>
        <taxon>Gordonia</taxon>
    </lineage>
</organism>
<evidence type="ECO:0000313" key="8">
    <source>
        <dbReference type="EMBL" id="NDK89797.1"/>
    </source>
</evidence>
<keyword evidence="4 8" id="KW-0503">Monooxygenase</keyword>
<sequence length="461" mass="50985">MTVARPRMIFNAFNMFTVSHHDQGMWAWPGSRQREYNSVDYWVDVARLLERGHFDTLFFADVLAPYDTFGDSSERAISSGMQFPVNDPGTLIPALAHATDDLGFVLTQNILQEPPYAFARKMSSLDHLTRGRIAWNIVTTFLPGAGRNLGFAGLPDHAERYARADDFVDVVYKLWEASWEDDAVIADAATGRYNDPAKIHRIDHTGPYYDVVGPHLCEPSPQRTPFLVQAGVSARGRDFAGRNAEALFINALSPQEAAPVVADVRAAAARHGRDPASVVLFGILGFVVGSTEAEAKRLQEEITDFQSIDAHLAKQSVFLGYDFGQLDPNEPIGEIAKRPEGKEGVVGQLIAMSPNDRFTIGELVRWYGNLRVVGTPEQIADHIEAWQDAGVGGMNVQYVVSPGTFEDFVDHVAPELERRGIMQDRYRPGTLREKIFPGNGPYLPEAHPARGHRRAAFGVTV</sequence>
<name>A0A7K3LQI5_9ACTN</name>
<dbReference type="Gene3D" id="3.20.20.30">
    <property type="entry name" value="Luciferase-like domain"/>
    <property type="match status" value="1"/>
</dbReference>
<accession>A0A7K3LQI5</accession>
<dbReference type="NCBIfam" id="TIGR03860">
    <property type="entry name" value="FMN_nitrolo"/>
    <property type="match status" value="1"/>
</dbReference>
<dbReference type="InterPro" id="IPR016215">
    <property type="entry name" value="NTA_MOA"/>
</dbReference>
<dbReference type="SMR" id="A0A7K3LQI5"/>
<feature type="binding site" evidence="6">
    <location>
        <position position="233"/>
    </location>
    <ligand>
        <name>FMN</name>
        <dbReference type="ChEBI" id="CHEBI:58210"/>
    </ligand>
</feature>
<feature type="binding site" evidence="6">
    <location>
        <position position="157"/>
    </location>
    <ligand>
        <name>FMN</name>
        <dbReference type="ChEBI" id="CHEBI:58210"/>
    </ligand>
</feature>
<dbReference type="RefSeq" id="WP_020792193.1">
    <property type="nucleotide sequence ID" value="NZ_JAADZU010000024.1"/>
</dbReference>
<keyword evidence="9" id="KW-1185">Reference proteome</keyword>
<proteinExistence type="inferred from homology"/>
<comment type="caution">
    <text evidence="8">The sequence shown here is derived from an EMBL/GenBank/DDBJ whole genome shotgun (WGS) entry which is preliminary data.</text>
</comment>
<evidence type="ECO:0000256" key="4">
    <source>
        <dbReference type="ARBA" id="ARBA00023033"/>
    </source>
</evidence>
<dbReference type="InterPro" id="IPR011251">
    <property type="entry name" value="Luciferase-like_dom"/>
</dbReference>
<gene>
    <name evidence="8" type="ORF">GYA93_09430</name>
</gene>
<dbReference type="InterPro" id="IPR036661">
    <property type="entry name" value="Luciferase-like_sf"/>
</dbReference>
<evidence type="ECO:0000256" key="5">
    <source>
        <dbReference type="ARBA" id="ARBA00033748"/>
    </source>
</evidence>
<reference evidence="8 9" key="1">
    <citation type="submission" date="2020-01" db="EMBL/GenBank/DDBJ databases">
        <title>Investigation of new actinobacteria for the biodesulphurisation of diesel fuel.</title>
        <authorList>
            <person name="Athi Narayanan S.M."/>
        </authorList>
    </citation>
    <scope>NUCLEOTIDE SEQUENCE [LARGE SCALE GENOMIC DNA]</scope>
    <source>
        <strain evidence="8 9">213E</strain>
    </source>
</reference>
<dbReference type="AlphaFoldDB" id="A0A7K3LQI5"/>
<feature type="binding site" evidence="6">
    <location>
        <position position="107"/>
    </location>
    <ligand>
        <name>FMN</name>
        <dbReference type="ChEBI" id="CHEBI:58210"/>
    </ligand>
</feature>